<dbReference type="Pfam" id="PF12802">
    <property type="entry name" value="MarR_2"/>
    <property type="match status" value="1"/>
</dbReference>
<accession>A0A1I1C559</accession>
<name>A0A1I1C559_9PSEU</name>
<dbReference type="SUPFAM" id="SSF46785">
    <property type="entry name" value="Winged helix' DNA-binding domain"/>
    <property type="match status" value="1"/>
</dbReference>
<dbReference type="PANTHER" id="PTHR18964:SF149">
    <property type="entry name" value="BIFUNCTIONAL UDP-N-ACETYLGLUCOSAMINE 2-EPIMERASE_N-ACETYLMANNOSAMINE KINASE"/>
    <property type="match status" value="1"/>
</dbReference>
<dbReference type="Pfam" id="PF00480">
    <property type="entry name" value="ROK"/>
    <property type="match status" value="1"/>
</dbReference>
<dbReference type="Gene3D" id="3.30.420.40">
    <property type="match status" value="2"/>
</dbReference>
<feature type="domain" description="HTH marR-type" evidence="2">
    <location>
        <begin position="23"/>
        <end position="72"/>
    </location>
</feature>
<dbReference type="STRING" id="490629.SAMN05216266_12117"/>
<evidence type="ECO:0000313" key="3">
    <source>
        <dbReference type="EMBL" id="SFB57517.1"/>
    </source>
</evidence>
<evidence type="ECO:0000313" key="4">
    <source>
        <dbReference type="Proteomes" id="UP000243799"/>
    </source>
</evidence>
<keyword evidence="3" id="KW-0808">Transferase</keyword>
<dbReference type="AlphaFoldDB" id="A0A1I1C559"/>
<proteinExistence type="inferred from homology"/>
<evidence type="ECO:0000259" key="2">
    <source>
        <dbReference type="Pfam" id="PF12802"/>
    </source>
</evidence>
<comment type="similarity">
    <text evidence="1">Belongs to the ROK (NagC/XylR) family.</text>
</comment>
<organism evidence="3 4">
    <name type="scientific">Amycolatopsis marina</name>
    <dbReference type="NCBI Taxonomy" id="490629"/>
    <lineage>
        <taxon>Bacteria</taxon>
        <taxon>Bacillati</taxon>
        <taxon>Actinomycetota</taxon>
        <taxon>Actinomycetes</taxon>
        <taxon>Pseudonocardiales</taxon>
        <taxon>Pseudonocardiaceae</taxon>
        <taxon>Amycolatopsis</taxon>
    </lineage>
</organism>
<dbReference type="InterPro" id="IPR036390">
    <property type="entry name" value="WH_DNA-bd_sf"/>
</dbReference>
<dbReference type="EMBL" id="FOKG01000021">
    <property type="protein sequence ID" value="SFB57517.1"/>
    <property type="molecule type" value="Genomic_DNA"/>
</dbReference>
<dbReference type="InterPro" id="IPR000835">
    <property type="entry name" value="HTH_MarR-typ"/>
</dbReference>
<evidence type="ECO:0000256" key="1">
    <source>
        <dbReference type="ARBA" id="ARBA00006479"/>
    </source>
</evidence>
<keyword evidence="3" id="KW-0418">Kinase</keyword>
<dbReference type="InterPro" id="IPR036388">
    <property type="entry name" value="WH-like_DNA-bd_sf"/>
</dbReference>
<keyword evidence="4" id="KW-1185">Reference proteome</keyword>
<dbReference type="PANTHER" id="PTHR18964">
    <property type="entry name" value="ROK (REPRESSOR, ORF, KINASE) FAMILY"/>
    <property type="match status" value="1"/>
</dbReference>
<dbReference type="GO" id="GO:0003700">
    <property type="term" value="F:DNA-binding transcription factor activity"/>
    <property type="evidence" value="ECO:0007669"/>
    <property type="project" value="InterPro"/>
</dbReference>
<dbReference type="SUPFAM" id="SSF53067">
    <property type="entry name" value="Actin-like ATPase domain"/>
    <property type="match status" value="1"/>
</dbReference>
<dbReference type="InterPro" id="IPR000600">
    <property type="entry name" value="ROK"/>
</dbReference>
<dbReference type="InterPro" id="IPR043129">
    <property type="entry name" value="ATPase_NBD"/>
</dbReference>
<dbReference type="Gene3D" id="1.10.10.10">
    <property type="entry name" value="Winged helix-like DNA-binding domain superfamily/Winged helix DNA-binding domain"/>
    <property type="match status" value="1"/>
</dbReference>
<reference evidence="4" key="1">
    <citation type="submission" date="2016-10" db="EMBL/GenBank/DDBJ databases">
        <authorList>
            <person name="Varghese N."/>
            <person name="Submissions S."/>
        </authorList>
    </citation>
    <scope>NUCLEOTIDE SEQUENCE [LARGE SCALE GENOMIC DNA]</scope>
    <source>
        <strain evidence="4">CGMCC 4.3568</strain>
    </source>
</reference>
<dbReference type="GO" id="GO:0016301">
    <property type="term" value="F:kinase activity"/>
    <property type="evidence" value="ECO:0007669"/>
    <property type="project" value="UniProtKB-KW"/>
</dbReference>
<sequence length="407" mass="41721">MTSPRPASPHPAGQHTVRRHNSALVLAAIADTPGISRASIAGRTGLTKATVSSLVERMLAAGLVTDSGPARREGPGRRGAALSLSETGPHGLGVEIGVDYLATCLVDLTGRMRSRLVRETDNRTEPTGRVLARTARAVRDALQEAEALGVRIGGIGVALPGLVESGSGVLRVAPNLGWRDVDVPGELRARLDLPALSILPGNEANFAALAELWAGGHDGLRDYVHVSGEVGIGAGIVVAGELFEGVRGFGGEIGHFSVDADGPACSCGSRGCLERLAGQESVLRRAGVPADGRPSEQLGELVRKLEHDDAAALAATASAGRWLGTALSDVVNLLDVPAVVLGGAYARLHPWLAGALVAELETRVMSAGFAPIRVVRSALGTEAAVRGAAGSAVRAIVADPESFVETG</sequence>
<gene>
    <name evidence="3" type="ORF">SAMN05216266_12117</name>
</gene>
<dbReference type="Proteomes" id="UP000243799">
    <property type="component" value="Unassembled WGS sequence"/>
</dbReference>
<dbReference type="CDD" id="cd24076">
    <property type="entry name" value="ASKHA_ATPase_ROK_BsXylR-like"/>
    <property type="match status" value="1"/>
</dbReference>
<dbReference type="RefSeq" id="WP_245788771.1">
    <property type="nucleotide sequence ID" value="NZ_FOKG01000021.1"/>
</dbReference>
<protein>
    <submittedName>
        <fullName evidence="3">Sugar kinase of the NBD/HSP70 family, may contain an N-terminal HTH domain</fullName>
    </submittedName>
</protein>